<feature type="compositionally biased region" description="Polar residues" evidence="1">
    <location>
        <begin position="102"/>
        <end position="112"/>
    </location>
</feature>
<reference evidence="3 4" key="1">
    <citation type="submission" date="2020-04" db="EMBL/GenBank/DDBJ databases">
        <authorList>
            <person name="Laetsch R D."/>
            <person name="Stevens L."/>
            <person name="Kumar S."/>
            <person name="Blaxter L. M."/>
        </authorList>
    </citation>
    <scope>NUCLEOTIDE SEQUENCE [LARGE SCALE GENOMIC DNA]</scope>
</reference>
<name>A0A8S1EJM0_9PELO</name>
<feature type="domain" description="SUZ" evidence="2">
    <location>
        <begin position="54"/>
        <end position="148"/>
    </location>
</feature>
<feature type="compositionally biased region" description="Pro residues" evidence="1">
    <location>
        <begin position="344"/>
        <end position="358"/>
    </location>
</feature>
<evidence type="ECO:0000313" key="4">
    <source>
        <dbReference type="Proteomes" id="UP000494206"/>
    </source>
</evidence>
<dbReference type="InterPro" id="IPR039228">
    <property type="entry name" value="SZRD1"/>
</dbReference>
<accession>A0A8S1EJM0</accession>
<proteinExistence type="predicted"/>
<sequence>MSDDNVVAENWEDGDPVKGLEQRVEQIRILKRRQEDKEKLIEKIKEEESLKSEEETTKSVTKLEGDAAGPSQEEPKRILMRRPKTDRPNADSSKSQEPHLKLTNNHRNSNNYRGRKKAKDVVAGPPKTLEERQADYQAARDRILGPEYKPETNVTEIQVVERSKSPEAIVISRSQMPQSHHIPSHGPVPLPPHLQYRVMQRCHPARFACPPNFMNPEHPPAPPQLSPMQPPMGVYRQYPNTQLDPMHYVQIGGTPSSQNGHPMYPNDAKYFSMPNMNYPPNQQMFMNPPPPILCQQQNQQGPMMNFGPMGGNMKNGPRNNKPINNMNCPPPPQQSQVAIHPPDYSIPPPTTNPIPFGCPPMSVNQYNGGIHQNPPPPQQHQQQTQQRQQQNQFNSPSFMGPITMWNPEQGIPSHKEKSGNC</sequence>
<feature type="region of interest" description="Disordered" evidence="1">
    <location>
        <begin position="313"/>
        <end position="421"/>
    </location>
</feature>
<feature type="region of interest" description="Disordered" evidence="1">
    <location>
        <begin position="1"/>
        <end position="22"/>
    </location>
</feature>
<dbReference type="Proteomes" id="UP000494206">
    <property type="component" value="Unassembled WGS sequence"/>
</dbReference>
<protein>
    <recommendedName>
        <fullName evidence="2">SUZ domain-containing protein</fullName>
    </recommendedName>
</protein>
<dbReference type="EMBL" id="CADEPM010000004">
    <property type="protein sequence ID" value="CAB3404012.1"/>
    <property type="molecule type" value="Genomic_DNA"/>
</dbReference>
<feature type="compositionally biased region" description="Basic and acidic residues" evidence="1">
    <location>
        <begin position="43"/>
        <end position="65"/>
    </location>
</feature>
<organism evidence="3 4">
    <name type="scientific">Caenorhabditis bovis</name>
    <dbReference type="NCBI Taxonomy" id="2654633"/>
    <lineage>
        <taxon>Eukaryota</taxon>
        <taxon>Metazoa</taxon>
        <taxon>Ecdysozoa</taxon>
        <taxon>Nematoda</taxon>
        <taxon>Chromadorea</taxon>
        <taxon>Rhabditida</taxon>
        <taxon>Rhabditina</taxon>
        <taxon>Rhabditomorpha</taxon>
        <taxon>Rhabditoidea</taxon>
        <taxon>Rhabditidae</taxon>
        <taxon>Peloderinae</taxon>
        <taxon>Caenorhabditis</taxon>
    </lineage>
</organism>
<dbReference type="PROSITE" id="PS51673">
    <property type="entry name" value="SUZ"/>
    <property type="match status" value="1"/>
</dbReference>
<keyword evidence="4" id="KW-1185">Reference proteome</keyword>
<feature type="compositionally biased region" description="Low complexity" evidence="1">
    <location>
        <begin position="313"/>
        <end position="322"/>
    </location>
</feature>
<dbReference type="InterPro" id="IPR024771">
    <property type="entry name" value="SUZ"/>
</dbReference>
<comment type="caution">
    <text evidence="3">The sequence shown here is derived from an EMBL/GenBank/DDBJ whole genome shotgun (WGS) entry which is preliminary data.</text>
</comment>
<feature type="compositionally biased region" description="Basic and acidic residues" evidence="1">
    <location>
        <begin position="73"/>
        <end position="100"/>
    </location>
</feature>
<dbReference type="OrthoDB" id="5373615at2759"/>
<evidence type="ECO:0000259" key="2">
    <source>
        <dbReference type="PROSITE" id="PS51673"/>
    </source>
</evidence>
<gene>
    <name evidence="3" type="ORF">CBOVIS_LOCUS6408</name>
</gene>
<dbReference type="Pfam" id="PF12752">
    <property type="entry name" value="SUZ"/>
    <property type="match status" value="1"/>
</dbReference>
<evidence type="ECO:0000256" key="1">
    <source>
        <dbReference type="SAM" id="MobiDB-lite"/>
    </source>
</evidence>
<feature type="region of interest" description="Disordered" evidence="1">
    <location>
        <begin position="43"/>
        <end position="132"/>
    </location>
</feature>
<dbReference type="AlphaFoldDB" id="A0A8S1EJM0"/>
<evidence type="ECO:0000313" key="3">
    <source>
        <dbReference type="EMBL" id="CAB3404012.1"/>
    </source>
</evidence>
<dbReference type="PANTHER" id="PTHR31796:SF2">
    <property type="entry name" value="SUZ DOMAIN-CONTAINING PROTEIN 1"/>
    <property type="match status" value="1"/>
</dbReference>
<feature type="compositionally biased region" description="Low complexity" evidence="1">
    <location>
        <begin position="379"/>
        <end position="392"/>
    </location>
</feature>
<dbReference type="PANTHER" id="PTHR31796">
    <property type="entry name" value="SUZ DOMAIN-CONTAINING PROTEIN 1"/>
    <property type="match status" value="1"/>
</dbReference>